<dbReference type="SUPFAM" id="SSF54292">
    <property type="entry name" value="2Fe-2S ferredoxin-like"/>
    <property type="match status" value="1"/>
</dbReference>
<evidence type="ECO:0000256" key="4">
    <source>
        <dbReference type="ARBA" id="ARBA00023004"/>
    </source>
</evidence>
<dbReference type="InterPro" id="IPR036010">
    <property type="entry name" value="2Fe-2S_ferredoxin-like_sf"/>
</dbReference>
<dbReference type="PANTHER" id="PTHR44379:SF5">
    <property type="entry name" value="OXIDOREDUCTASE WITH IRON-SULFUR SUBUNIT"/>
    <property type="match status" value="1"/>
</dbReference>
<dbReference type="PROSITE" id="PS51085">
    <property type="entry name" value="2FE2S_FER_2"/>
    <property type="match status" value="1"/>
</dbReference>
<dbReference type="Gene3D" id="3.10.20.30">
    <property type="match status" value="1"/>
</dbReference>
<proteinExistence type="predicted"/>
<keyword evidence="9" id="KW-1185">Reference proteome</keyword>
<dbReference type="Pfam" id="PF01799">
    <property type="entry name" value="Fer2_2"/>
    <property type="match status" value="1"/>
</dbReference>
<dbReference type="PROSITE" id="PS50157">
    <property type="entry name" value="ZINC_FINGER_C2H2_2"/>
    <property type="match status" value="1"/>
</dbReference>
<dbReference type="PANTHER" id="PTHR44379">
    <property type="entry name" value="OXIDOREDUCTASE WITH IRON-SULFUR SUBUNIT"/>
    <property type="match status" value="1"/>
</dbReference>
<organism evidence="8 9">
    <name type="scientific">Sporobacter termitidis DSM 10068</name>
    <dbReference type="NCBI Taxonomy" id="1123282"/>
    <lineage>
        <taxon>Bacteria</taxon>
        <taxon>Bacillati</taxon>
        <taxon>Bacillota</taxon>
        <taxon>Clostridia</taxon>
        <taxon>Eubacteriales</taxon>
        <taxon>Oscillospiraceae</taxon>
        <taxon>Sporobacter</taxon>
    </lineage>
</organism>
<dbReference type="SMART" id="SM00355">
    <property type="entry name" value="ZnF_C2H2"/>
    <property type="match status" value="1"/>
</dbReference>
<dbReference type="Gene3D" id="1.10.150.120">
    <property type="entry name" value="[2Fe-2S]-binding domain"/>
    <property type="match status" value="1"/>
</dbReference>
<evidence type="ECO:0000256" key="1">
    <source>
        <dbReference type="ARBA" id="ARBA00022714"/>
    </source>
</evidence>
<dbReference type="PROSITE" id="PS00028">
    <property type="entry name" value="ZINC_FINGER_C2H2_1"/>
    <property type="match status" value="1"/>
</dbReference>
<dbReference type="InterPro" id="IPR036884">
    <property type="entry name" value="2Fe-2S-bd_dom_sf"/>
</dbReference>
<evidence type="ECO:0000259" key="6">
    <source>
        <dbReference type="PROSITE" id="PS50157"/>
    </source>
</evidence>
<dbReference type="AlphaFoldDB" id="A0A1M5UIC8"/>
<evidence type="ECO:0000313" key="9">
    <source>
        <dbReference type="Proteomes" id="UP000183995"/>
    </source>
</evidence>
<keyword evidence="4" id="KW-0408">Iron</keyword>
<protein>
    <submittedName>
        <fullName evidence="8">Xanthine dehydrogenase YagT iron-sulfur-binding subunit</fullName>
    </submittedName>
</protein>
<dbReference type="GO" id="GO:0051537">
    <property type="term" value="F:2 iron, 2 sulfur cluster binding"/>
    <property type="evidence" value="ECO:0007669"/>
    <property type="project" value="UniProtKB-KW"/>
</dbReference>
<dbReference type="STRING" id="1123282.SAMN02745823_00543"/>
<dbReference type="InterPro" id="IPR013087">
    <property type="entry name" value="Znf_C2H2_type"/>
</dbReference>
<dbReference type="RefSeq" id="WP_084726191.1">
    <property type="nucleotide sequence ID" value="NZ_FQXV01000001.1"/>
</dbReference>
<dbReference type="Gene3D" id="3.30.160.60">
    <property type="entry name" value="Classic Zinc Finger"/>
    <property type="match status" value="1"/>
</dbReference>
<evidence type="ECO:0000256" key="5">
    <source>
        <dbReference type="ARBA" id="ARBA00023014"/>
    </source>
</evidence>
<keyword evidence="1" id="KW-0001">2Fe-2S</keyword>
<gene>
    <name evidence="8" type="ORF">SAMN02745823_00543</name>
</gene>
<dbReference type="InterPro" id="IPR006058">
    <property type="entry name" value="2Fe2S_fd_BS"/>
</dbReference>
<dbReference type="PROSITE" id="PS00197">
    <property type="entry name" value="2FE2S_FER_1"/>
    <property type="match status" value="1"/>
</dbReference>
<dbReference type="GO" id="GO:0046872">
    <property type="term" value="F:metal ion binding"/>
    <property type="evidence" value="ECO:0007669"/>
    <property type="project" value="UniProtKB-KW"/>
</dbReference>
<evidence type="ECO:0000313" key="8">
    <source>
        <dbReference type="EMBL" id="SHH62832.1"/>
    </source>
</evidence>
<keyword evidence="5" id="KW-0411">Iron-sulfur</keyword>
<dbReference type="InterPro" id="IPR051452">
    <property type="entry name" value="Diverse_Oxidoreductases"/>
</dbReference>
<name>A0A1M5UIC8_9FIRM</name>
<feature type="domain" description="2Fe-2S ferredoxin-type" evidence="7">
    <location>
        <begin position="69"/>
        <end position="145"/>
    </location>
</feature>
<evidence type="ECO:0000256" key="2">
    <source>
        <dbReference type="ARBA" id="ARBA00022723"/>
    </source>
</evidence>
<dbReference type="SUPFAM" id="SSF47741">
    <property type="entry name" value="CO dehydrogenase ISP C-domain like"/>
    <property type="match status" value="1"/>
</dbReference>
<dbReference type="InterPro" id="IPR012675">
    <property type="entry name" value="Beta-grasp_dom_sf"/>
</dbReference>
<evidence type="ECO:0000259" key="7">
    <source>
        <dbReference type="PROSITE" id="PS51085"/>
    </source>
</evidence>
<accession>A0A1M5UIC8</accession>
<dbReference type="EMBL" id="FQXV01000001">
    <property type="protein sequence ID" value="SHH62832.1"/>
    <property type="molecule type" value="Genomic_DNA"/>
</dbReference>
<dbReference type="OrthoDB" id="9796880at2"/>
<dbReference type="GO" id="GO:0016491">
    <property type="term" value="F:oxidoreductase activity"/>
    <property type="evidence" value="ECO:0007669"/>
    <property type="project" value="UniProtKB-KW"/>
</dbReference>
<dbReference type="CDD" id="cd00207">
    <property type="entry name" value="fer2"/>
    <property type="match status" value="1"/>
</dbReference>
<reference evidence="8 9" key="1">
    <citation type="submission" date="2016-11" db="EMBL/GenBank/DDBJ databases">
        <authorList>
            <person name="Jaros S."/>
            <person name="Januszkiewicz K."/>
            <person name="Wedrychowicz H."/>
        </authorList>
    </citation>
    <scope>NUCLEOTIDE SEQUENCE [LARGE SCALE GENOMIC DNA]</scope>
    <source>
        <strain evidence="8 9">DSM 10068</strain>
    </source>
</reference>
<dbReference type="InterPro" id="IPR001041">
    <property type="entry name" value="2Fe-2S_ferredoxin-type"/>
</dbReference>
<keyword evidence="2" id="KW-0479">Metal-binding</keyword>
<feature type="domain" description="C2H2-type" evidence="6">
    <location>
        <begin position="39"/>
        <end position="67"/>
    </location>
</feature>
<dbReference type="InterPro" id="IPR002888">
    <property type="entry name" value="2Fe-2S-bd"/>
</dbReference>
<sequence length="224" mass="23883">MADKENTKSAGGGVAFTQEAAQAQAAAAISAIPASLKEFRCPTCNRVFASLTDLKAHCAEEHPGSVVPETIPLHINGKDCEVLIEPHWTLQRALQFRLGLTGTKHMCNRGVCGSCTVIMGGRAVLSCTTLAIECGGQPIITIEGIAADPKWKPLIDAYCRWDAMQCGYCTPGFLVSAKALLDKNPHPTEEECREALAGNICICGTYPRHSTAIIEAALKMAKEA</sequence>
<dbReference type="Proteomes" id="UP000183995">
    <property type="component" value="Unassembled WGS sequence"/>
</dbReference>
<keyword evidence="3" id="KW-0560">Oxidoreductase</keyword>
<evidence type="ECO:0000256" key="3">
    <source>
        <dbReference type="ARBA" id="ARBA00023002"/>
    </source>
</evidence>
<dbReference type="Pfam" id="PF00111">
    <property type="entry name" value="Fer2"/>
    <property type="match status" value="1"/>
</dbReference>